<dbReference type="EMBL" id="HACG01024542">
    <property type="protein sequence ID" value="CEK71407.1"/>
    <property type="molecule type" value="Transcribed_RNA"/>
</dbReference>
<feature type="non-terminal residue" evidence="2">
    <location>
        <position position="77"/>
    </location>
</feature>
<proteinExistence type="predicted"/>
<dbReference type="InterPro" id="IPR036397">
    <property type="entry name" value="RNaseH_sf"/>
</dbReference>
<dbReference type="GO" id="GO:0003676">
    <property type="term" value="F:nucleic acid binding"/>
    <property type="evidence" value="ECO:0007669"/>
    <property type="project" value="InterPro"/>
</dbReference>
<evidence type="ECO:0000259" key="1">
    <source>
        <dbReference type="PROSITE" id="PS50879"/>
    </source>
</evidence>
<evidence type="ECO:0000313" key="2">
    <source>
        <dbReference type="EMBL" id="CEK71407.1"/>
    </source>
</evidence>
<dbReference type="Gene3D" id="3.30.420.10">
    <property type="entry name" value="Ribonuclease H-like superfamily/Ribonuclease H"/>
    <property type="match status" value="1"/>
</dbReference>
<gene>
    <name evidence="2" type="primary">ORF78254</name>
</gene>
<reference evidence="2" key="1">
    <citation type="submission" date="2014-12" db="EMBL/GenBank/DDBJ databases">
        <title>Insight into the proteome of Arion vulgaris.</title>
        <authorList>
            <person name="Aradska J."/>
            <person name="Bulat T."/>
            <person name="Smidak R."/>
            <person name="Sarate P."/>
            <person name="Gangsoo J."/>
            <person name="Sialana F."/>
            <person name="Bilban M."/>
            <person name="Lubec G."/>
        </authorList>
    </citation>
    <scope>NUCLEOTIDE SEQUENCE</scope>
    <source>
        <tissue evidence="2">Skin</tissue>
    </source>
</reference>
<feature type="non-terminal residue" evidence="2">
    <location>
        <position position="1"/>
    </location>
</feature>
<feature type="domain" description="RNase H type-1" evidence="1">
    <location>
        <begin position="1"/>
        <end position="48"/>
    </location>
</feature>
<dbReference type="InterPro" id="IPR002156">
    <property type="entry name" value="RNaseH_domain"/>
</dbReference>
<dbReference type="PROSITE" id="PS50879">
    <property type="entry name" value="RNASE_H_1"/>
    <property type="match status" value="1"/>
</dbReference>
<dbReference type="GO" id="GO:0004523">
    <property type="term" value="F:RNA-DNA hybrid ribonuclease activity"/>
    <property type="evidence" value="ECO:0007669"/>
    <property type="project" value="InterPro"/>
</dbReference>
<name>A0A0B6ZSS9_9EUPU</name>
<protein>
    <recommendedName>
        <fullName evidence="1">RNase H type-1 domain-containing protein</fullName>
    </recommendedName>
</protein>
<dbReference type="AlphaFoldDB" id="A0A0B6ZSS9"/>
<sequence>VVIKRLVTAGLVHLISVANKKVTHQGVPSHYGVPGNEKADKLVKKGGEFEQAENEITYFKEKRKLSWTLEKSLNHPT</sequence>
<accession>A0A0B6ZSS9</accession>
<organism evidence="2">
    <name type="scientific">Arion vulgaris</name>
    <dbReference type="NCBI Taxonomy" id="1028688"/>
    <lineage>
        <taxon>Eukaryota</taxon>
        <taxon>Metazoa</taxon>
        <taxon>Spiralia</taxon>
        <taxon>Lophotrochozoa</taxon>
        <taxon>Mollusca</taxon>
        <taxon>Gastropoda</taxon>
        <taxon>Heterobranchia</taxon>
        <taxon>Euthyneura</taxon>
        <taxon>Panpulmonata</taxon>
        <taxon>Eupulmonata</taxon>
        <taxon>Stylommatophora</taxon>
        <taxon>Helicina</taxon>
        <taxon>Arionoidea</taxon>
        <taxon>Arionidae</taxon>
        <taxon>Arion</taxon>
    </lineage>
</organism>